<dbReference type="InterPro" id="IPR045057">
    <property type="entry name" value="Gcn5-rel_NAT"/>
</dbReference>
<organism evidence="3 4">
    <name type="scientific">Hymenobacter lutimineralis</name>
    <dbReference type="NCBI Taxonomy" id="2606448"/>
    <lineage>
        <taxon>Bacteria</taxon>
        <taxon>Pseudomonadati</taxon>
        <taxon>Bacteroidota</taxon>
        <taxon>Cytophagia</taxon>
        <taxon>Cytophagales</taxon>
        <taxon>Hymenobacteraceae</taxon>
        <taxon>Hymenobacter</taxon>
    </lineage>
</organism>
<dbReference type="GO" id="GO:0016747">
    <property type="term" value="F:acyltransferase activity, transferring groups other than amino-acyl groups"/>
    <property type="evidence" value="ECO:0007669"/>
    <property type="project" value="InterPro"/>
</dbReference>
<feature type="domain" description="N-acetyltransferase" evidence="2">
    <location>
        <begin position="7"/>
        <end position="94"/>
    </location>
</feature>
<evidence type="ECO:0000313" key="4">
    <source>
        <dbReference type="Proteomes" id="UP000322791"/>
    </source>
</evidence>
<evidence type="ECO:0000259" key="2">
    <source>
        <dbReference type="PROSITE" id="PS51729"/>
    </source>
</evidence>
<dbReference type="PROSITE" id="PS51186">
    <property type="entry name" value="GNAT"/>
    <property type="match status" value="1"/>
</dbReference>
<dbReference type="PANTHER" id="PTHR31435:SF9">
    <property type="entry name" value="PROTEIN NATD1"/>
    <property type="match status" value="1"/>
</dbReference>
<reference evidence="3 4" key="1">
    <citation type="submission" date="2019-08" db="EMBL/GenBank/DDBJ databases">
        <authorList>
            <person name="Seo M.-J."/>
        </authorList>
    </citation>
    <scope>NUCLEOTIDE SEQUENCE [LARGE SCALE GENOMIC DNA]</scope>
    <source>
        <strain evidence="3 4">KIGAM108</strain>
    </source>
</reference>
<protein>
    <submittedName>
        <fullName evidence="3">N-acetyltransferase</fullName>
    </submittedName>
</protein>
<dbReference type="InterPro" id="IPR031165">
    <property type="entry name" value="GNAT_YJDJ"/>
</dbReference>
<keyword evidence="4" id="KW-1185">Reference proteome</keyword>
<gene>
    <name evidence="3" type="ORF">FY528_08075</name>
</gene>
<dbReference type="PROSITE" id="PS51729">
    <property type="entry name" value="GNAT_YJDJ"/>
    <property type="match status" value="1"/>
</dbReference>
<feature type="domain" description="N-acetyltransferase" evidence="1">
    <location>
        <begin position="1"/>
        <end position="95"/>
    </location>
</feature>
<dbReference type="PANTHER" id="PTHR31435">
    <property type="entry name" value="PROTEIN NATD1"/>
    <property type="match status" value="1"/>
</dbReference>
<proteinExistence type="predicted"/>
<dbReference type="InterPro" id="IPR000182">
    <property type="entry name" value="GNAT_dom"/>
</dbReference>
<dbReference type="SUPFAM" id="SSF55729">
    <property type="entry name" value="Acyl-CoA N-acyltransferases (Nat)"/>
    <property type="match status" value="1"/>
</dbReference>
<dbReference type="Proteomes" id="UP000322791">
    <property type="component" value="Unassembled WGS sequence"/>
</dbReference>
<accession>A0A5D6V6W9</accession>
<evidence type="ECO:0000313" key="3">
    <source>
        <dbReference type="EMBL" id="TYZ10997.1"/>
    </source>
</evidence>
<dbReference type="AlphaFoldDB" id="A0A5D6V6W9"/>
<name>A0A5D6V6W9_9BACT</name>
<evidence type="ECO:0000259" key="1">
    <source>
        <dbReference type="PROSITE" id="PS51186"/>
    </source>
</evidence>
<dbReference type="CDD" id="cd04301">
    <property type="entry name" value="NAT_SF"/>
    <property type="match status" value="1"/>
</dbReference>
<dbReference type="InterPro" id="IPR016181">
    <property type="entry name" value="Acyl_CoA_acyltransferase"/>
</dbReference>
<keyword evidence="3" id="KW-0808">Transferase</keyword>
<comment type="caution">
    <text evidence="3">The sequence shown here is derived from an EMBL/GenBank/DDBJ whole genome shotgun (WGS) entry which is preliminary data.</text>
</comment>
<dbReference type="EMBL" id="VTHL01000006">
    <property type="protein sequence ID" value="TYZ10997.1"/>
    <property type="molecule type" value="Genomic_DNA"/>
</dbReference>
<dbReference type="RefSeq" id="WP_149070482.1">
    <property type="nucleotide sequence ID" value="NZ_VTHL01000006.1"/>
</dbReference>
<sequence>MPNARIQHHPQDQEFTAELSGATAELAYSRPDEQTIDFTHTFVDEALRGQGVGEQLARHGLAFAREEKLRVRTSCRFMEIFVKKHHEEYADLLAG</sequence>
<dbReference type="Pfam" id="PF14542">
    <property type="entry name" value="Acetyltransf_CG"/>
    <property type="match status" value="1"/>
</dbReference>
<dbReference type="Gene3D" id="3.40.630.30">
    <property type="match status" value="1"/>
</dbReference>